<keyword evidence="3" id="KW-1185">Reference proteome</keyword>
<accession>A0A6A7A436</accession>
<dbReference type="Proteomes" id="UP000799424">
    <property type="component" value="Unassembled WGS sequence"/>
</dbReference>
<dbReference type="AlphaFoldDB" id="A0A6A7A436"/>
<feature type="region of interest" description="Disordered" evidence="1">
    <location>
        <begin position="46"/>
        <end position="104"/>
    </location>
</feature>
<protein>
    <submittedName>
        <fullName evidence="2">Uncharacterized protein</fullName>
    </submittedName>
</protein>
<sequence>MPKTYQPFRFLDLPKELRDDLRTLSSQDSLPCYQPRCRPFFRERIHGADKPPTRVESALRRSPVAHSLSDQRRSQHRFAAPIDGTEGRTGPLDTSGGGLQKVEPETGSVFLQFEPELRLKRGCKESTAYRTLRAQPHSQQSAMLRAYCTGH</sequence>
<evidence type="ECO:0000313" key="2">
    <source>
        <dbReference type="EMBL" id="KAF2827896.1"/>
    </source>
</evidence>
<proteinExistence type="predicted"/>
<reference evidence="2" key="1">
    <citation type="journal article" date="2020" name="Stud. Mycol.">
        <title>101 Dothideomycetes genomes: a test case for predicting lifestyles and emergence of pathogens.</title>
        <authorList>
            <person name="Haridas S."/>
            <person name="Albert R."/>
            <person name="Binder M."/>
            <person name="Bloem J."/>
            <person name="Labutti K."/>
            <person name="Salamov A."/>
            <person name="Andreopoulos B."/>
            <person name="Baker S."/>
            <person name="Barry K."/>
            <person name="Bills G."/>
            <person name="Bluhm B."/>
            <person name="Cannon C."/>
            <person name="Castanera R."/>
            <person name="Culley D."/>
            <person name="Daum C."/>
            <person name="Ezra D."/>
            <person name="Gonzalez J."/>
            <person name="Henrissat B."/>
            <person name="Kuo A."/>
            <person name="Liang C."/>
            <person name="Lipzen A."/>
            <person name="Lutzoni F."/>
            <person name="Magnuson J."/>
            <person name="Mondo S."/>
            <person name="Nolan M."/>
            <person name="Ohm R."/>
            <person name="Pangilinan J."/>
            <person name="Park H.-J."/>
            <person name="Ramirez L."/>
            <person name="Alfaro M."/>
            <person name="Sun H."/>
            <person name="Tritt A."/>
            <person name="Yoshinaga Y."/>
            <person name="Zwiers L.-H."/>
            <person name="Turgeon B."/>
            <person name="Goodwin S."/>
            <person name="Spatafora J."/>
            <person name="Crous P."/>
            <person name="Grigoriev I."/>
        </authorList>
    </citation>
    <scope>NUCLEOTIDE SEQUENCE</scope>
    <source>
        <strain evidence="2">CBS 113818</strain>
    </source>
</reference>
<evidence type="ECO:0000256" key="1">
    <source>
        <dbReference type="SAM" id="MobiDB-lite"/>
    </source>
</evidence>
<gene>
    <name evidence="2" type="ORF">CC86DRAFT_380889</name>
</gene>
<evidence type="ECO:0000313" key="3">
    <source>
        <dbReference type="Proteomes" id="UP000799424"/>
    </source>
</evidence>
<organism evidence="2 3">
    <name type="scientific">Ophiobolus disseminans</name>
    <dbReference type="NCBI Taxonomy" id="1469910"/>
    <lineage>
        <taxon>Eukaryota</taxon>
        <taxon>Fungi</taxon>
        <taxon>Dikarya</taxon>
        <taxon>Ascomycota</taxon>
        <taxon>Pezizomycotina</taxon>
        <taxon>Dothideomycetes</taxon>
        <taxon>Pleosporomycetidae</taxon>
        <taxon>Pleosporales</taxon>
        <taxon>Pleosporineae</taxon>
        <taxon>Phaeosphaeriaceae</taxon>
        <taxon>Ophiobolus</taxon>
    </lineage>
</organism>
<feature type="compositionally biased region" description="Basic and acidic residues" evidence="1">
    <location>
        <begin position="46"/>
        <end position="59"/>
    </location>
</feature>
<dbReference type="EMBL" id="MU006223">
    <property type="protein sequence ID" value="KAF2827896.1"/>
    <property type="molecule type" value="Genomic_DNA"/>
</dbReference>
<name>A0A6A7A436_9PLEO</name>